<feature type="compositionally biased region" description="Basic and acidic residues" evidence="1">
    <location>
        <begin position="20"/>
        <end position="34"/>
    </location>
</feature>
<feature type="region of interest" description="Disordered" evidence="1">
    <location>
        <begin position="18"/>
        <end position="75"/>
    </location>
</feature>
<keyword evidence="3" id="KW-1185">Reference proteome</keyword>
<name>A0A3N0VLR6_9GAMM</name>
<dbReference type="AlphaFoldDB" id="A0A3N0VLR6"/>
<protein>
    <submittedName>
        <fullName evidence="2">Uncharacterized protein</fullName>
    </submittedName>
</protein>
<proteinExistence type="predicted"/>
<evidence type="ECO:0000313" key="3">
    <source>
        <dbReference type="Proteomes" id="UP000282106"/>
    </source>
</evidence>
<sequence length="90" mass="9673">MTLAALLTLPGWLPAQAEEAQAKPESTPKLERCEAPTGSRISPQRDDKGECPKVAGAGRVYDQEDLQSTGETDLGRALSRLDTSIRSNGY</sequence>
<accession>A0A3N0VLR6</accession>
<comment type="caution">
    <text evidence="2">The sequence shown here is derived from an EMBL/GenBank/DDBJ whole genome shotgun (WGS) entry which is preliminary data.</text>
</comment>
<organism evidence="2 3">
    <name type="scientific">Stagnimonas aquatica</name>
    <dbReference type="NCBI Taxonomy" id="2689987"/>
    <lineage>
        <taxon>Bacteria</taxon>
        <taxon>Pseudomonadati</taxon>
        <taxon>Pseudomonadota</taxon>
        <taxon>Gammaproteobacteria</taxon>
        <taxon>Nevskiales</taxon>
        <taxon>Nevskiaceae</taxon>
        <taxon>Stagnimonas</taxon>
    </lineage>
</organism>
<gene>
    <name evidence="2" type="ORF">ED208_03955</name>
</gene>
<evidence type="ECO:0000313" key="2">
    <source>
        <dbReference type="EMBL" id="ROH93685.1"/>
    </source>
</evidence>
<reference evidence="2 3" key="1">
    <citation type="submission" date="2018-10" db="EMBL/GenBank/DDBJ databases">
        <authorList>
            <person name="Chen W.-M."/>
        </authorList>
    </citation>
    <scope>NUCLEOTIDE SEQUENCE [LARGE SCALE GENOMIC DNA]</scope>
    <source>
        <strain evidence="2 3">THS-13</strain>
    </source>
</reference>
<dbReference type="EMBL" id="RJVO01000001">
    <property type="protein sequence ID" value="ROH93685.1"/>
    <property type="molecule type" value="Genomic_DNA"/>
</dbReference>
<dbReference type="InParanoid" id="A0A3N0VLR6"/>
<dbReference type="Proteomes" id="UP000282106">
    <property type="component" value="Unassembled WGS sequence"/>
</dbReference>
<evidence type="ECO:0000256" key="1">
    <source>
        <dbReference type="SAM" id="MobiDB-lite"/>
    </source>
</evidence>